<evidence type="ECO:0008006" key="2">
    <source>
        <dbReference type="Google" id="ProtNLM"/>
    </source>
</evidence>
<dbReference type="EMBL" id="UINC01161109">
    <property type="protein sequence ID" value="SVD60106.1"/>
    <property type="molecule type" value="Genomic_DNA"/>
</dbReference>
<reference evidence="1" key="1">
    <citation type="submission" date="2018-05" db="EMBL/GenBank/DDBJ databases">
        <authorList>
            <person name="Lanie J.A."/>
            <person name="Ng W.-L."/>
            <person name="Kazmierczak K.M."/>
            <person name="Andrzejewski T.M."/>
            <person name="Davidsen T.M."/>
            <person name="Wayne K.J."/>
            <person name="Tettelin H."/>
            <person name="Glass J.I."/>
            <person name="Rusch D."/>
            <person name="Podicherti R."/>
            <person name="Tsui H.-C.T."/>
            <person name="Winkler M.E."/>
        </authorList>
    </citation>
    <scope>NUCLEOTIDE SEQUENCE</scope>
</reference>
<dbReference type="SUPFAM" id="SSF51197">
    <property type="entry name" value="Clavaminate synthase-like"/>
    <property type="match status" value="1"/>
</dbReference>
<feature type="non-terminal residue" evidence="1">
    <location>
        <position position="114"/>
    </location>
</feature>
<evidence type="ECO:0000313" key="1">
    <source>
        <dbReference type="EMBL" id="SVD60106.1"/>
    </source>
</evidence>
<gene>
    <name evidence="1" type="ORF">METZ01_LOCUS412960</name>
</gene>
<dbReference type="InterPro" id="IPR008775">
    <property type="entry name" value="Phytyl_CoA_dOase-like"/>
</dbReference>
<protein>
    <recommendedName>
        <fullName evidence="2">Phytanoyl-CoA dioxygenase family protein</fullName>
    </recommendedName>
</protein>
<organism evidence="1">
    <name type="scientific">marine metagenome</name>
    <dbReference type="NCBI Taxonomy" id="408172"/>
    <lineage>
        <taxon>unclassified sequences</taxon>
        <taxon>metagenomes</taxon>
        <taxon>ecological metagenomes</taxon>
    </lineage>
</organism>
<dbReference type="AlphaFoldDB" id="A0A382WMD5"/>
<sequence length="114" mass="12898">MVYDEISQLENNPGDGILDAVPKLYQVYDHPQVRGALVSLLGKDYQMSGHRHCHINPPGSRSQSWHQDGVNQRHHQVRTVLAMYYPQDVTMDLGPTVIMPGTHFRNAPTDFMAT</sequence>
<name>A0A382WMD5_9ZZZZ</name>
<proteinExistence type="predicted"/>
<accession>A0A382WMD5</accession>
<dbReference type="Gene3D" id="2.60.120.620">
    <property type="entry name" value="q2cbj1_9rhob like domain"/>
    <property type="match status" value="1"/>
</dbReference>
<dbReference type="Pfam" id="PF05721">
    <property type="entry name" value="PhyH"/>
    <property type="match status" value="1"/>
</dbReference>